<dbReference type="RefSeq" id="WP_146363559.1">
    <property type="nucleotide sequence ID" value="NZ_CP042261.1"/>
</dbReference>
<gene>
    <name evidence="2" type="ORF">FPZ52_02985</name>
</gene>
<evidence type="ECO:0000313" key="3">
    <source>
        <dbReference type="Proteomes" id="UP000318483"/>
    </source>
</evidence>
<keyword evidence="1" id="KW-0472">Membrane</keyword>
<organism evidence="2 3">
    <name type="scientific">Qingshengfaniella alkalisoli</name>
    <dbReference type="NCBI Taxonomy" id="2599296"/>
    <lineage>
        <taxon>Bacteria</taxon>
        <taxon>Pseudomonadati</taxon>
        <taxon>Pseudomonadota</taxon>
        <taxon>Alphaproteobacteria</taxon>
        <taxon>Rhodobacterales</taxon>
        <taxon>Paracoccaceae</taxon>
        <taxon>Qingshengfaniella</taxon>
    </lineage>
</organism>
<dbReference type="Proteomes" id="UP000318483">
    <property type="component" value="Chromosome"/>
</dbReference>
<dbReference type="PROSITE" id="PS51257">
    <property type="entry name" value="PROKAR_LIPOPROTEIN"/>
    <property type="match status" value="1"/>
</dbReference>
<keyword evidence="1" id="KW-1133">Transmembrane helix</keyword>
<dbReference type="AlphaFoldDB" id="A0A5B8J2F2"/>
<dbReference type="KEGG" id="lit:FPZ52_02985"/>
<name>A0A5B8J2F2_9RHOB</name>
<proteinExistence type="predicted"/>
<sequence length="93" mass="10265">MSRRYWIVTALFLLAGLAPLISAFTAAMIAGSFGCRLDEGNAHPCVILGHDWGDLLYSMGVAFWLFFFTGGLFLIGAGMTIFGWIRSLTRKRT</sequence>
<dbReference type="EMBL" id="CP042261">
    <property type="protein sequence ID" value="QDY68687.1"/>
    <property type="molecule type" value="Genomic_DNA"/>
</dbReference>
<reference evidence="2 3" key="1">
    <citation type="submission" date="2019-07" db="EMBL/GenBank/DDBJ databases">
        <title>Litoreibacter alkalisoli sp. nov., isolated from saline-alkaline soil.</title>
        <authorList>
            <person name="Wang S."/>
            <person name="Xu L."/>
            <person name="Xing Y.-T."/>
            <person name="Sun J.-Q."/>
        </authorList>
    </citation>
    <scope>NUCLEOTIDE SEQUENCE [LARGE SCALE GENOMIC DNA]</scope>
    <source>
        <strain evidence="2 3">LN3S51</strain>
    </source>
</reference>
<keyword evidence="3" id="KW-1185">Reference proteome</keyword>
<evidence type="ECO:0000256" key="1">
    <source>
        <dbReference type="SAM" id="Phobius"/>
    </source>
</evidence>
<evidence type="ECO:0000313" key="2">
    <source>
        <dbReference type="EMBL" id="QDY68687.1"/>
    </source>
</evidence>
<feature type="transmembrane region" description="Helical" evidence="1">
    <location>
        <begin position="61"/>
        <end position="85"/>
    </location>
</feature>
<accession>A0A5B8J2F2</accession>
<dbReference type="OrthoDB" id="5948392at2"/>
<protein>
    <submittedName>
        <fullName evidence="2">Uncharacterized protein</fullName>
    </submittedName>
</protein>
<keyword evidence="1" id="KW-0812">Transmembrane</keyword>